<evidence type="ECO:0000313" key="3">
    <source>
        <dbReference type="EMBL" id="KAA8493765.1"/>
    </source>
</evidence>
<dbReference type="Proteomes" id="UP000324585">
    <property type="component" value="Unassembled WGS sequence"/>
</dbReference>
<comment type="caution">
    <text evidence="3">The sequence shown here is derived from an EMBL/GenBank/DDBJ whole genome shotgun (WGS) entry which is preliminary data.</text>
</comment>
<organism evidence="3 4">
    <name type="scientific">Porphyridium purpureum</name>
    <name type="common">Red alga</name>
    <name type="synonym">Porphyridium cruentum</name>
    <dbReference type="NCBI Taxonomy" id="35688"/>
    <lineage>
        <taxon>Eukaryota</taxon>
        <taxon>Rhodophyta</taxon>
        <taxon>Bangiophyceae</taxon>
        <taxon>Porphyridiales</taxon>
        <taxon>Porphyridiaceae</taxon>
        <taxon>Porphyridium</taxon>
    </lineage>
</organism>
<keyword evidence="2" id="KW-0472">Membrane</keyword>
<evidence type="ECO:0000313" key="4">
    <source>
        <dbReference type="Proteomes" id="UP000324585"/>
    </source>
</evidence>
<accession>A0A5J4YR77</accession>
<evidence type="ECO:0000256" key="1">
    <source>
        <dbReference type="SAM" id="MobiDB-lite"/>
    </source>
</evidence>
<keyword evidence="2" id="KW-0812">Transmembrane</keyword>
<feature type="region of interest" description="Disordered" evidence="1">
    <location>
        <begin position="13"/>
        <end position="49"/>
    </location>
</feature>
<dbReference type="AlphaFoldDB" id="A0A5J4YR77"/>
<feature type="transmembrane region" description="Helical" evidence="2">
    <location>
        <begin position="53"/>
        <end position="73"/>
    </location>
</feature>
<reference evidence="4" key="1">
    <citation type="journal article" date="2019" name="Nat. Commun.">
        <title>Expansion of phycobilisome linker gene families in mesophilic red algae.</title>
        <authorList>
            <person name="Lee J."/>
            <person name="Kim D."/>
            <person name="Bhattacharya D."/>
            <person name="Yoon H.S."/>
        </authorList>
    </citation>
    <scope>NUCLEOTIDE SEQUENCE [LARGE SCALE GENOMIC DNA]</scope>
    <source>
        <strain evidence="4">CCMP 1328</strain>
    </source>
</reference>
<keyword evidence="2" id="KW-1133">Transmembrane helix</keyword>
<protein>
    <submittedName>
        <fullName evidence="3">Uncharacterized protein</fullName>
    </submittedName>
</protein>
<evidence type="ECO:0000256" key="2">
    <source>
        <dbReference type="SAM" id="Phobius"/>
    </source>
</evidence>
<gene>
    <name evidence="3" type="ORF">FVE85_4902</name>
</gene>
<sequence>MSEAIEDAELLSEFMESAENGAAAADAEQRRANARGAPPTLGNDDRKDEFPDAWKVGLGLLGMAACFVLFMLLPDGHEPRDVEVAGKSEEEKKK</sequence>
<proteinExistence type="predicted"/>
<name>A0A5J4YR77_PORPP</name>
<keyword evidence="4" id="KW-1185">Reference proteome</keyword>
<dbReference type="EMBL" id="VRMN01000006">
    <property type="protein sequence ID" value="KAA8493765.1"/>
    <property type="molecule type" value="Genomic_DNA"/>
</dbReference>